<gene>
    <name evidence="1" type="ORF">DPEC_G00223540</name>
</gene>
<sequence length="129" mass="14199">MGTGQRHDGRSQRETHILTEQADVFGCVGEGQDTGKTDILGSIEFILHPPCIQDEHSGSRIPRQRPLSPPIIVTVSHEADARPSVREDVSNPARAFLILCFHVRLLTPGLEWDTLANSVRKMGLKPGNL</sequence>
<dbReference type="EMBL" id="CM055746">
    <property type="protein sequence ID" value="KAJ7996923.1"/>
    <property type="molecule type" value="Genomic_DNA"/>
</dbReference>
<proteinExistence type="predicted"/>
<comment type="caution">
    <text evidence="1">The sequence shown here is derived from an EMBL/GenBank/DDBJ whole genome shotgun (WGS) entry which is preliminary data.</text>
</comment>
<dbReference type="Proteomes" id="UP001157502">
    <property type="component" value="Chromosome 19"/>
</dbReference>
<accession>A0ACC2FZM6</accession>
<evidence type="ECO:0000313" key="2">
    <source>
        <dbReference type="Proteomes" id="UP001157502"/>
    </source>
</evidence>
<reference evidence="1" key="1">
    <citation type="submission" date="2021-05" db="EMBL/GenBank/DDBJ databases">
        <authorList>
            <person name="Pan Q."/>
            <person name="Jouanno E."/>
            <person name="Zahm M."/>
            <person name="Klopp C."/>
            <person name="Cabau C."/>
            <person name="Louis A."/>
            <person name="Berthelot C."/>
            <person name="Parey E."/>
            <person name="Roest Crollius H."/>
            <person name="Montfort J."/>
            <person name="Robinson-Rechavi M."/>
            <person name="Bouchez O."/>
            <person name="Lampietro C."/>
            <person name="Lopez Roques C."/>
            <person name="Donnadieu C."/>
            <person name="Postlethwait J."/>
            <person name="Bobe J."/>
            <person name="Dillon D."/>
            <person name="Chandos A."/>
            <person name="von Hippel F."/>
            <person name="Guiguen Y."/>
        </authorList>
    </citation>
    <scope>NUCLEOTIDE SEQUENCE</scope>
    <source>
        <strain evidence="1">YG-Jan2019</strain>
    </source>
</reference>
<protein>
    <submittedName>
        <fullName evidence="1">Uncharacterized protein</fullName>
    </submittedName>
</protein>
<name>A0ACC2FZM6_DALPE</name>
<keyword evidence="2" id="KW-1185">Reference proteome</keyword>
<evidence type="ECO:0000313" key="1">
    <source>
        <dbReference type="EMBL" id="KAJ7996923.1"/>
    </source>
</evidence>
<organism evidence="1 2">
    <name type="scientific">Dallia pectoralis</name>
    <name type="common">Alaska blackfish</name>
    <dbReference type="NCBI Taxonomy" id="75939"/>
    <lineage>
        <taxon>Eukaryota</taxon>
        <taxon>Metazoa</taxon>
        <taxon>Chordata</taxon>
        <taxon>Craniata</taxon>
        <taxon>Vertebrata</taxon>
        <taxon>Euteleostomi</taxon>
        <taxon>Actinopterygii</taxon>
        <taxon>Neopterygii</taxon>
        <taxon>Teleostei</taxon>
        <taxon>Protacanthopterygii</taxon>
        <taxon>Esociformes</taxon>
        <taxon>Umbridae</taxon>
        <taxon>Dallia</taxon>
    </lineage>
</organism>